<keyword evidence="5" id="KW-0411">Iron-sulfur</keyword>
<comment type="caution">
    <text evidence="7">The sequence shown here is derived from an EMBL/GenBank/DDBJ whole genome shotgun (WGS) entry which is preliminary data.</text>
</comment>
<evidence type="ECO:0000256" key="1">
    <source>
        <dbReference type="ARBA" id="ARBA00001966"/>
    </source>
</evidence>
<dbReference type="SFLD" id="SFLDG01082">
    <property type="entry name" value="B12-binding_domain_containing"/>
    <property type="match status" value="1"/>
</dbReference>
<dbReference type="InterPro" id="IPR023404">
    <property type="entry name" value="rSAM_horseshoe"/>
</dbReference>
<sequence length="258" mass="29743">SPPDRELIYSYPELRNNPIKNMITRRGCKGFCSYCFNNKWNKLHKHQHPKGIVRLRDVNSVIDEMLDLKQNWQPLKMIHIMDDDFVDSIDWLKEFLPLYKTKINLPFICNACPKHLTEEVAKSLSDAGCAVISFAIECANDNTRTKVLRRHSSDKQAVIMALNNCKKYNIRTRLLNMIGLPVSNSLNDAYETLDFSIKHKPTNSRCAVFQCYKGTELFNISKKSGYISDNGLVDGFFGTSTLKIDNKKKIARLHKLWP</sequence>
<feature type="domain" description="Radical SAM core" evidence="6">
    <location>
        <begin position="14"/>
        <end position="249"/>
    </location>
</feature>
<evidence type="ECO:0000259" key="6">
    <source>
        <dbReference type="PROSITE" id="PS51918"/>
    </source>
</evidence>
<comment type="cofactor">
    <cofactor evidence="1">
        <name>[4Fe-4S] cluster</name>
        <dbReference type="ChEBI" id="CHEBI:49883"/>
    </cofactor>
</comment>
<evidence type="ECO:0000256" key="5">
    <source>
        <dbReference type="ARBA" id="ARBA00023014"/>
    </source>
</evidence>
<dbReference type="GO" id="GO:0003824">
    <property type="term" value="F:catalytic activity"/>
    <property type="evidence" value="ECO:0007669"/>
    <property type="project" value="InterPro"/>
</dbReference>
<protein>
    <recommendedName>
        <fullName evidence="6">Radical SAM core domain-containing protein</fullName>
    </recommendedName>
</protein>
<dbReference type="SUPFAM" id="SSF102114">
    <property type="entry name" value="Radical SAM enzymes"/>
    <property type="match status" value="1"/>
</dbReference>
<evidence type="ECO:0000256" key="2">
    <source>
        <dbReference type="ARBA" id="ARBA00022691"/>
    </source>
</evidence>
<evidence type="ECO:0000313" key="7">
    <source>
        <dbReference type="EMBL" id="GAG17613.1"/>
    </source>
</evidence>
<name>X0VYU5_9ZZZZ</name>
<dbReference type="InterPro" id="IPR006638">
    <property type="entry name" value="Elp3/MiaA/NifB-like_rSAM"/>
</dbReference>
<dbReference type="PROSITE" id="PS51918">
    <property type="entry name" value="RADICAL_SAM"/>
    <property type="match status" value="1"/>
</dbReference>
<accession>X0VYU5</accession>
<dbReference type="GO" id="GO:0051536">
    <property type="term" value="F:iron-sulfur cluster binding"/>
    <property type="evidence" value="ECO:0007669"/>
    <property type="project" value="UniProtKB-KW"/>
</dbReference>
<evidence type="ECO:0000256" key="4">
    <source>
        <dbReference type="ARBA" id="ARBA00023004"/>
    </source>
</evidence>
<dbReference type="InterPro" id="IPR007197">
    <property type="entry name" value="rSAM"/>
</dbReference>
<dbReference type="AlphaFoldDB" id="X0VYU5"/>
<evidence type="ECO:0000256" key="3">
    <source>
        <dbReference type="ARBA" id="ARBA00022723"/>
    </source>
</evidence>
<keyword evidence="4" id="KW-0408">Iron</keyword>
<proteinExistence type="predicted"/>
<dbReference type="SFLD" id="SFLDS00029">
    <property type="entry name" value="Radical_SAM"/>
    <property type="match status" value="1"/>
</dbReference>
<keyword evidence="3" id="KW-0479">Metal-binding</keyword>
<dbReference type="GO" id="GO:0046872">
    <property type="term" value="F:metal ion binding"/>
    <property type="evidence" value="ECO:0007669"/>
    <property type="project" value="UniProtKB-KW"/>
</dbReference>
<dbReference type="Pfam" id="PF04055">
    <property type="entry name" value="Radical_SAM"/>
    <property type="match status" value="1"/>
</dbReference>
<feature type="non-terminal residue" evidence="7">
    <location>
        <position position="258"/>
    </location>
</feature>
<dbReference type="Gene3D" id="3.80.30.20">
    <property type="entry name" value="tm_1862 like domain"/>
    <property type="match status" value="1"/>
</dbReference>
<dbReference type="PANTHER" id="PTHR43409">
    <property type="entry name" value="ANAEROBIC MAGNESIUM-PROTOPORPHYRIN IX MONOMETHYL ESTER CYCLASE-RELATED"/>
    <property type="match status" value="1"/>
</dbReference>
<dbReference type="InterPro" id="IPR058240">
    <property type="entry name" value="rSAM_sf"/>
</dbReference>
<gene>
    <name evidence="7" type="ORF">S01H1_54482</name>
</gene>
<dbReference type="SMART" id="SM00729">
    <property type="entry name" value="Elp3"/>
    <property type="match status" value="1"/>
</dbReference>
<reference evidence="7" key="1">
    <citation type="journal article" date="2014" name="Front. Microbiol.">
        <title>High frequency of phylogenetically diverse reductive dehalogenase-homologous genes in deep subseafloor sedimentary metagenomes.</title>
        <authorList>
            <person name="Kawai M."/>
            <person name="Futagami T."/>
            <person name="Toyoda A."/>
            <person name="Takaki Y."/>
            <person name="Nishi S."/>
            <person name="Hori S."/>
            <person name="Arai W."/>
            <person name="Tsubouchi T."/>
            <person name="Morono Y."/>
            <person name="Uchiyama I."/>
            <person name="Ito T."/>
            <person name="Fujiyama A."/>
            <person name="Inagaki F."/>
            <person name="Takami H."/>
        </authorList>
    </citation>
    <scope>NUCLEOTIDE SEQUENCE</scope>
    <source>
        <strain evidence="7">Expedition CK06-06</strain>
    </source>
</reference>
<organism evidence="7">
    <name type="scientific">marine sediment metagenome</name>
    <dbReference type="NCBI Taxonomy" id="412755"/>
    <lineage>
        <taxon>unclassified sequences</taxon>
        <taxon>metagenomes</taxon>
        <taxon>ecological metagenomes</taxon>
    </lineage>
</organism>
<feature type="non-terminal residue" evidence="7">
    <location>
        <position position="1"/>
    </location>
</feature>
<dbReference type="PANTHER" id="PTHR43409:SF7">
    <property type="entry name" value="BLL1977 PROTEIN"/>
    <property type="match status" value="1"/>
</dbReference>
<dbReference type="InterPro" id="IPR051198">
    <property type="entry name" value="BchE-like"/>
</dbReference>
<keyword evidence="2" id="KW-0949">S-adenosyl-L-methionine</keyword>
<dbReference type="EMBL" id="BARS01035356">
    <property type="protein sequence ID" value="GAG17613.1"/>
    <property type="molecule type" value="Genomic_DNA"/>
</dbReference>